<protein>
    <recommendedName>
        <fullName evidence="4">Hydrophobin</fullName>
    </recommendedName>
</protein>
<reference evidence="2 3" key="1">
    <citation type="submission" date="2024-01" db="EMBL/GenBank/DDBJ databases">
        <title>Complete genome of Cladobotryum mycophilum ATHUM6906.</title>
        <authorList>
            <person name="Christinaki A.C."/>
            <person name="Myridakis A.I."/>
            <person name="Kouvelis V.N."/>
        </authorList>
    </citation>
    <scope>NUCLEOTIDE SEQUENCE [LARGE SCALE GENOMIC DNA]</scope>
    <source>
        <strain evidence="2 3">ATHUM6906</strain>
    </source>
</reference>
<gene>
    <name evidence="2" type="ORF">PT974_06047</name>
</gene>
<comment type="caution">
    <text evidence="2">The sequence shown here is derived from an EMBL/GenBank/DDBJ whole genome shotgun (WGS) entry which is preliminary data.</text>
</comment>
<name>A0ABR0SKE5_9HYPO</name>
<accession>A0ABR0SKE5</accession>
<evidence type="ECO:0000313" key="2">
    <source>
        <dbReference type="EMBL" id="KAK5992632.1"/>
    </source>
</evidence>
<proteinExistence type="predicted"/>
<keyword evidence="3" id="KW-1185">Reference proteome</keyword>
<dbReference type="EMBL" id="JAVFKD010000012">
    <property type="protein sequence ID" value="KAK5992632.1"/>
    <property type="molecule type" value="Genomic_DNA"/>
</dbReference>
<evidence type="ECO:0000313" key="3">
    <source>
        <dbReference type="Proteomes" id="UP001338125"/>
    </source>
</evidence>
<organism evidence="2 3">
    <name type="scientific">Cladobotryum mycophilum</name>
    <dbReference type="NCBI Taxonomy" id="491253"/>
    <lineage>
        <taxon>Eukaryota</taxon>
        <taxon>Fungi</taxon>
        <taxon>Dikarya</taxon>
        <taxon>Ascomycota</taxon>
        <taxon>Pezizomycotina</taxon>
        <taxon>Sordariomycetes</taxon>
        <taxon>Hypocreomycetidae</taxon>
        <taxon>Hypocreales</taxon>
        <taxon>Hypocreaceae</taxon>
        <taxon>Cladobotryum</taxon>
    </lineage>
</organism>
<feature type="signal peptide" evidence="1">
    <location>
        <begin position="1"/>
        <end position="17"/>
    </location>
</feature>
<evidence type="ECO:0008006" key="4">
    <source>
        <dbReference type="Google" id="ProtNLM"/>
    </source>
</evidence>
<feature type="chain" id="PRO_5045089740" description="Hydrophobin" evidence="1">
    <location>
        <begin position="18"/>
        <end position="90"/>
    </location>
</feature>
<dbReference type="Proteomes" id="UP001338125">
    <property type="component" value="Unassembled WGS sequence"/>
</dbReference>
<sequence>MKLSIVPLALFFALATATPTPTPAAPLCGRELVPQCCGMDVFGSKVCDPLPKLDSDFAEFQKVCLPWKPYCCEKEFNAVTPRCYELIDKQ</sequence>
<keyword evidence="1" id="KW-0732">Signal</keyword>
<evidence type="ECO:0000256" key="1">
    <source>
        <dbReference type="SAM" id="SignalP"/>
    </source>
</evidence>